<accession>A0A2P2NNM7</accession>
<dbReference type="AlphaFoldDB" id="A0A2P2NNM7"/>
<proteinExistence type="predicted"/>
<reference evidence="1" key="1">
    <citation type="submission" date="2018-02" db="EMBL/GenBank/DDBJ databases">
        <title>Rhizophora mucronata_Transcriptome.</title>
        <authorList>
            <person name="Meera S.P."/>
            <person name="Sreeshan A."/>
            <person name="Augustine A."/>
        </authorList>
    </citation>
    <scope>NUCLEOTIDE SEQUENCE</scope>
    <source>
        <tissue evidence="1">Leaf</tissue>
    </source>
</reference>
<sequence length="62" mass="7306">MIQTLDFQVFNSQALQEGPSYIGLSFVERRTRSDSPSHYRLTYSLIDKMSFSLILKFAHFTW</sequence>
<name>A0A2P2NNM7_RHIMU</name>
<protein>
    <submittedName>
        <fullName evidence="1">Uncharacterized protein</fullName>
    </submittedName>
</protein>
<organism evidence="1">
    <name type="scientific">Rhizophora mucronata</name>
    <name type="common">Asiatic mangrove</name>
    <dbReference type="NCBI Taxonomy" id="61149"/>
    <lineage>
        <taxon>Eukaryota</taxon>
        <taxon>Viridiplantae</taxon>
        <taxon>Streptophyta</taxon>
        <taxon>Embryophyta</taxon>
        <taxon>Tracheophyta</taxon>
        <taxon>Spermatophyta</taxon>
        <taxon>Magnoliopsida</taxon>
        <taxon>eudicotyledons</taxon>
        <taxon>Gunneridae</taxon>
        <taxon>Pentapetalae</taxon>
        <taxon>rosids</taxon>
        <taxon>fabids</taxon>
        <taxon>Malpighiales</taxon>
        <taxon>Rhizophoraceae</taxon>
        <taxon>Rhizophora</taxon>
    </lineage>
</organism>
<evidence type="ECO:0000313" key="1">
    <source>
        <dbReference type="EMBL" id="MBX44083.1"/>
    </source>
</evidence>
<dbReference type="EMBL" id="GGEC01063599">
    <property type="protein sequence ID" value="MBX44083.1"/>
    <property type="molecule type" value="Transcribed_RNA"/>
</dbReference>